<dbReference type="GO" id="GO:0005524">
    <property type="term" value="F:ATP binding"/>
    <property type="evidence" value="ECO:0007669"/>
    <property type="project" value="UniProtKB-KW"/>
</dbReference>
<keyword evidence="7" id="KW-1185">Reference proteome</keyword>
<keyword evidence="3 6" id="KW-0067">ATP-binding</keyword>
<dbReference type="Gene3D" id="3.40.50.300">
    <property type="entry name" value="P-loop containing nucleotide triphosphate hydrolases"/>
    <property type="match status" value="1"/>
</dbReference>
<dbReference type="SUPFAM" id="SSF52540">
    <property type="entry name" value="P-loop containing nucleoside triphosphate hydrolases"/>
    <property type="match status" value="1"/>
</dbReference>
<keyword evidence="1" id="KW-0813">Transport</keyword>
<evidence type="ECO:0000256" key="3">
    <source>
        <dbReference type="ARBA" id="ARBA00022840"/>
    </source>
</evidence>
<evidence type="ECO:0000313" key="7">
    <source>
        <dbReference type="Proteomes" id="UP000255036"/>
    </source>
</evidence>
<feature type="domain" description="ABC transporter" evidence="5">
    <location>
        <begin position="11"/>
        <end position="245"/>
    </location>
</feature>
<sequence>MNSNKKSPSILEINGLTVKMAGFTLVDQVTFNIREREKFIIVGPNGAGKSTIIKAISQSIPYSGEILYKGEDVAKMQKNQIARNIGVLAQHHSVNYSFTVEEIVELGRFSYRKDKLMIKEEKEIIQEALEMTGMIEKRKQSVLTLSGGEIQRTFLAQLFAQNPNILILDEPTNYLDIQYQEQMFRVIEEWITSKNKAVLAVVHDLSLASYFGSEFLLMNQGKAVSRGRKEEVMIPEQLNLVYEMNVGSWLHYLYKHWEKYL</sequence>
<accession>A0A371AXG7</accession>
<dbReference type="PANTHER" id="PTHR42794:SF1">
    <property type="entry name" value="HEMIN IMPORT ATP-BINDING PROTEIN HMUV"/>
    <property type="match status" value="1"/>
</dbReference>
<dbReference type="SMART" id="SM00382">
    <property type="entry name" value="AAA"/>
    <property type="match status" value="1"/>
</dbReference>
<dbReference type="EMBL" id="QRCT01000013">
    <property type="protein sequence ID" value="RDU24276.1"/>
    <property type="molecule type" value="Genomic_DNA"/>
</dbReference>
<organism evidence="6 7">
    <name type="scientific">Anaerosacchariphilus polymeriproducens</name>
    <dbReference type="NCBI Taxonomy" id="1812858"/>
    <lineage>
        <taxon>Bacteria</taxon>
        <taxon>Bacillati</taxon>
        <taxon>Bacillota</taxon>
        <taxon>Clostridia</taxon>
        <taxon>Lachnospirales</taxon>
        <taxon>Lachnospiraceae</taxon>
        <taxon>Anaerosacchariphilus</taxon>
    </lineage>
</organism>
<evidence type="ECO:0000256" key="1">
    <source>
        <dbReference type="ARBA" id="ARBA00022448"/>
    </source>
</evidence>
<dbReference type="Pfam" id="PF00005">
    <property type="entry name" value="ABC_tran"/>
    <property type="match status" value="1"/>
</dbReference>
<evidence type="ECO:0000313" key="6">
    <source>
        <dbReference type="EMBL" id="RDU24276.1"/>
    </source>
</evidence>
<dbReference type="AlphaFoldDB" id="A0A371AXG7"/>
<dbReference type="InterPro" id="IPR027417">
    <property type="entry name" value="P-loop_NTPase"/>
</dbReference>
<evidence type="ECO:0000259" key="5">
    <source>
        <dbReference type="PROSITE" id="PS50893"/>
    </source>
</evidence>
<gene>
    <name evidence="6" type="ORF">DWV06_04695</name>
</gene>
<protein>
    <submittedName>
        <fullName evidence="6">ABC transporter ATP-binding protein</fullName>
    </submittedName>
</protein>
<dbReference type="InterPro" id="IPR003593">
    <property type="entry name" value="AAA+_ATPase"/>
</dbReference>
<evidence type="ECO:0000256" key="2">
    <source>
        <dbReference type="ARBA" id="ARBA00022741"/>
    </source>
</evidence>
<dbReference type="InterPro" id="IPR003439">
    <property type="entry name" value="ABC_transporter-like_ATP-bd"/>
</dbReference>
<dbReference type="OrthoDB" id="9799337at2"/>
<dbReference type="RefSeq" id="WP_115481020.1">
    <property type="nucleotide sequence ID" value="NZ_QRCT01000013.1"/>
</dbReference>
<name>A0A371AXG7_9FIRM</name>
<keyword evidence="2" id="KW-0547">Nucleotide-binding</keyword>
<dbReference type="PROSITE" id="PS50893">
    <property type="entry name" value="ABC_TRANSPORTER_2"/>
    <property type="match status" value="1"/>
</dbReference>
<dbReference type="GO" id="GO:0016887">
    <property type="term" value="F:ATP hydrolysis activity"/>
    <property type="evidence" value="ECO:0007669"/>
    <property type="project" value="InterPro"/>
</dbReference>
<comment type="caution">
    <text evidence="6">The sequence shown here is derived from an EMBL/GenBank/DDBJ whole genome shotgun (WGS) entry which is preliminary data.</text>
</comment>
<evidence type="ECO:0000256" key="4">
    <source>
        <dbReference type="ARBA" id="ARBA00022967"/>
    </source>
</evidence>
<proteinExistence type="predicted"/>
<keyword evidence="4" id="KW-1278">Translocase</keyword>
<dbReference type="Proteomes" id="UP000255036">
    <property type="component" value="Unassembled WGS sequence"/>
</dbReference>
<reference evidence="6 7" key="1">
    <citation type="submission" date="2018-07" db="EMBL/GenBank/DDBJ databases">
        <title>Anaerosacharophilus polymeroproducens gen. nov. sp. nov., an anaerobic bacterium isolated from salt field.</title>
        <authorList>
            <person name="Kim W."/>
            <person name="Yang S.-H."/>
            <person name="Oh J."/>
            <person name="Lee J.-H."/>
            <person name="Kwon K.K."/>
        </authorList>
    </citation>
    <scope>NUCLEOTIDE SEQUENCE [LARGE SCALE GENOMIC DNA]</scope>
    <source>
        <strain evidence="6 7">MCWD5</strain>
    </source>
</reference>
<dbReference type="PANTHER" id="PTHR42794">
    <property type="entry name" value="HEMIN IMPORT ATP-BINDING PROTEIN HMUV"/>
    <property type="match status" value="1"/>
</dbReference>
<dbReference type="FunFam" id="3.40.50.300:FF:000134">
    <property type="entry name" value="Iron-enterobactin ABC transporter ATP-binding protein"/>
    <property type="match status" value="1"/>
</dbReference>